<gene>
    <name evidence="1" type="ORF">P691DRAFT_758155</name>
</gene>
<evidence type="ECO:0000313" key="2">
    <source>
        <dbReference type="Proteomes" id="UP000807342"/>
    </source>
</evidence>
<dbReference type="Proteomes" id="UP000807342">
    <property type="component" value="Unassembled WGS sequence"/>
</dbReference>
<organism evidence="1 2">
    <name type="scientific">Macrolepiota fuliginosa MF-IS2</name>
    <dbReference type="NCBI Taxonomy" id="1400762"/>
    <lineage>
        <taxon>Eukaryota</taxon>
        <taxon>Fungi</taxon>
        <taxon>Dikarya</taxon>
        <taxon>Basidiomycota</taxon>
        <taxon>Agaricomycotina</taxon>
        <taxon>Agaricomycetes</taxon>
        <taxon>Agaricomycetidae</taxon>
        <taxon>Agaricales</taxon>
        <taxon>Agaricineae</taxon>
        <taxon>Agaricaceae</taxon>
        <taxon>Macrolepiota</taxon>
    </lineage>
</organism>
<accession>A0A9P6C3U2</accession>
<dbReference type="AlphaFoldDB" id="A0A9P6C3U2"/>
<proteinExistence type="predicted"/>
<sequence length="141" mass="15987">MAEEQSPHLTTGVWKISDTYGNYLRADEHGNIRLGKGEAPEDLGKWWLGRLTDDELDGFTITNHQTRGNAWAEPELDYSIHSGKRTKWYIHTAGNGVFHISWPGKDLYWTSKGIILGPVILGGLGTDPHHQLWKFTWVGDF</sequence>
<name>A0A9P6C3U2_9AGAR</name>
<keyword evidence="2" id="KW-1185">Reference proteome</keyword>
<dbReference type="EMBL" id="MU151104">
    <property type="protein sequence ID" value="KAF9450487.1"/>
    <property type="molecule type" value="Genomic_DNA"/>
</dbReference>
<dbReference type="Gene3D" id="2.80.10.50">
    <property type="match status" value="1"/>
</dbReference>
<protein>
    <submittedName>
        <fullName evidence="1">Uncharacterized protein</fullName>
    </submittedName>
</protein>
<reference evidence="1" key="1">
    <citation type="submission" date="2020-11" db="EMBL/GenBank/DDBJ databases">
        <authorList>
            <consortium name="DOE Joint Genome Institute"/>
            <person name="Ahrendt S."/>
            <person name="Riley R."/>
            <person name="Andreopoulos W."/>
            <person name="Labutti K."/>
            <person name="Pangilinan J."/>
            <person name="Ruiz-Duenas F.J."/>
            <person name="Barrasa J.M."/>
            <person name="Sanchez-Garcia M."/>
            <person name="Camarero S."/>
            <person name="Miyauchi S."/>
            <person name="Serrano A."/>
            <person name="Linde D."/>
            <person name="Babiker R."/>
            <person name="Drula E."/>
            <person name="Ayuso-Fernandez I."/>
            <person name="Pacheco R."/>
            <person name="Padilla G."/>
            <person name="Ferreira P."/>
            <person name="Barriuso J."/>
            <person name="Kellner H."/>
            <person name="Castanera R."/>
            <person name="Alfaro M."/>
            <person name="Ramirez L."/>
            <person name="Pisabarro A.G."/>
            <person name="Kuo A."/>
            <person name="Tritt A."/>
            <person name="Lipzen A."/>
            <person name="He G."/>
            <person name="Yan M."/>
            <person name="Ng V."/>
            <person name="Cullen D."/>
            <person name="Martin F."/>
            <person name="Rosso M.-N."/>
            <person name="Henrissat B."/>
            <person name="Hibbett D."/>
            <person name="Martinez A.T."/>
            <person name="Grigoriev I.V."/>
        </authorList>
    </citation>
    <scope>NUCLEOTIDE SEQUENCE</scope>
    <source>
        <strain evidence="1">MF-IS2</strain>
    </source>
</reference>
<comment type="caution">
    <text evidence="1">The sequence shown here is derived from an EMBL/GenBank/DDBJ whole genome shotgun (WGS) entry which is preliminary data.</text>
</comment>
<evidence type="ECO:0000313" key="1">
    <source>
        <dbReference type="EMBL" id="KAF9450487.1"/>
    </source>
</evidence>